<dbReference type="Proteomes" id="UP000183832">
    <property type="component" value="Unassembled WGS sequence"/>
</dbReference>
<dbReference type="AlphaFoldDB" id="A0A1J1IBL6"/>
<keyword evidence="3" id="KW-1185">Reference proteome</keyword>
<gene>
    <name evidence="2" type="ORF">CLUMA_CG011051</name>
</gene>
<name>A0A1J1IBL6_9DIPT</name>
<proteinExistence type="predicted"/>
<protein>
    <submittedName>
        <fullName evidence="2">CLUMA_CG011051, isoform A</fullName>
    </submittedName>
</protein>
<dbReference type="EMBL" id="CVRI01000047">
    <property type="protein sequence ID" value="CRK97671.1"/>
    <property type="molecule type" value="Genomic_DNA"/>
</dbReference>
<evidence type="ECO:0000313" key="2">
    <source>
        <dbReference type="EMBL" id="CRK97671.1"/>
    </source>
</evidence>
<evidence type="ECO:0000256" key="1">
    <source>
        <dbReference type="SAM" id="MobiDB-lite"/>
    </source>
</evidence>
<organism evidence="2 3">
    <name type="scientific">Clunio marinus</name>
    <dbReference type="NCBI Taxonomy" id="568069"/>
    <lineage>
        <taxon>Eukaryota</taxon>
        <taxon>Metazoa</taxon>
        <taxon>Ecdysozoa</taxon>
        <taxon>Arthropoda</taxon>
        <taxon>Hexapoda</taxon>
        <taxon>Insecta</taxon>
        <taxon>Pterygota</taxon>
        <taxon>Neoptera</taxon>
        <taxon>Endopterygota</taxon>
        <taxon>Diptera</taxon>
        <taxon>Nematocera</taxon>
        <taxon>Chironomoidea</taxon>
        <taxon>Chironomidae</taxon>
        <taxon>Clunio</taxon>
    </lineage>
</organism>
<reference evidence="2 3" key="1">
    <citation type="submission" date="2015-04" db="EMBL/GenBank/DDBJ databases">
        <authorList>
            <person name="Syromyatnikov M.Y."/>
            <person name="Popov V.N."/>
        </authorList>
    </citation>
    <scope>NUCLEOTIDE SEQUENCE [LARGE SCALE GENOMIC DNA]</scope>
</reference>
<feature type="region of interest" description="Disordered" evidence="1">
    <location>
        <begin position="33"/>
        <end position="54"/>
    </location>
</feature>
<evidence type="ECO:0000313" key="3">
    <source>
        <dbReference type="Proteomes" id="UP000183832"/>
    </source>
</evidence>
<accession>A0A1J1IBL6</accession>
<feature type="compositionally biased region" description="Polar residues" evidence="1">
    <location>
        <begin position="39"/>
        <end position="54"/>
    </location>
</feature>
<sequence length="73" mass="7734">MFARVPSTDLADLNHLCLPILDPIKLANVSPIPIERTPESNGNSSVLDDPNKSQASFSSIKASTLVSKIEATG</sequence>